<sequence>MRPFFSIIIPTLNEEAFLPKLLANLEKQKERNFEVIVVDGQSEDGTRKVVQQFNSIPVRFLRVKKRNVSHQRNVGARASKGDYLVFLDADSGIAKTFTASLKKAIVKRKGLVFLPYLEPLEKQSQEKIFFPLANFLIELSQNTNKPFSSGGSIFFERNFFHLLGGFDERLALAEDHDLIQRASLWGVRVRSLPNIKVKFSLRRMKVEGKLSVFYKYVLATAHILLKGKIDKTLFTYKMGGSQYKHLEAGLSGKNSLDGQIKKIQHFFDRYLR</sequence>
<dbReference type="SUPFAM" id="SSF53448">
    <property type="entry name" value="Nucleotide-diphospho-sugar transferases"/>
    <property type="match status" value="1"/>
</dbReference>
<proteinExistence type="predicted"/>
<dbReference type="InterPro" id="IPR029044">
    <property type="entry name" value="Nucleotide-diphossugar_trans"/>
</dbReference>
<evidence type="ECO:0000256" key="4">
    <source>
        <dbReference type="ARBA" id="ARBA00022679"/>
    </source>
</evidence>
<dbReference type="GO" id="GO:0016757">
    <property type="term" value="F:glycosyltransferase activity"/>
    <property type="evidence" value="ECO:0007669"/>
    <property type="project" value="UniProtKB-KW"/>
</dbReference>
<dbReference type="EMBL" id="PEZG01000023">
    <property type="protein sequence ID" value="PIS15929.1"/>
    <property type="molecule type" value="Genomic_DNA"/>
</dbReference>
<dbReference type="InterPro" id="IPR001173">
    <property type="entry name" value="Glyco_trans_2-like"/>
</dbReference>
<protein>
    <recommendedName>
        <fullName evidence="6">Glycosyltransferase 2-like domain-containing protein</fullName>
    </recommendedName>
</protein>
<keyword evidence="4" id="KW-0808">Transferase</keyword>
<dbReference type="GO" id="GO:0005886">
    <property type="term" value="C:plasma membrane"/>
    <property type="evidence" value="ECO:0007669"/>
    <property type="project" value="UniProtKB-SubCell"/>
</dbReference>
<comment type="subcellular location">
    <subcellularLocation>
        <location evidence="1">Cell membrane</location>
    </subcellularLocation>
</comment>
<gene>
    <name evidence="7" type="ORF">COT62_01035</name>
</gene>
<evidence type="ECO:0000256" key="1">
    <source>
        <dbReference type="ARBA" id="ARBA00004236"/>
    </source>
</evidence>
<dbReference type="Proteomes" id="UP000231198">
    <property type="component" value="Unassembled WGS sequence"/>
</dbReference>
<name>A0A2H0WVK0_9BACT</name>
<evidence type="ECO:0000256" key="5">
    <source>
        <dbReference type="ARBA" id="ARBA00023136"/>
    </source>
</evidence>
<reference evidence="8" key="1">
    <citation type="submission" date="2017-09" db="EMBL/GenBank/DDBJ databases">
        <title>Depth-based differentiation of microbial function through sediment-hosted aquifers and enrichment of novel symbionts in the deep terrestrial subsurface.</title>
        <authorList>
            <person name="Probst A.J."/>
            <person name="Ladd B."/>
            <person name="Jarett J.K."/>
            <person name="Geller-Mcgrath D.E."/>
            <person name="Sieber C.M.K."/>
            <person name="Emerson J.B."/>
            <person name="Anantharaman K."/>
            <person name="Thomas B.C."/>
            <person name="Malmstrom R."/>
            <person name="Stieglmeier M."/>
            <person name="Klingl A."/>
            <person name="Woyke T."/>
            <person name="Ryan C.M."/>
            <person name="Banfield J.F."/>
        </authorList>
    </citation>
    <scope>NUCLEOTIDE SEQUENCE [LARGE SCALE GENOMIC DNA]</scope>
</reference>
<keyword evidence="3" id="KW-0328">Glycosyltransferase</keyword>
<evidence type="ECO:0000256" key="2">
    <source>
        <dbReference type="ARBA" id="ARBA00022475"/>
    </source>
</evidence>
<feature type="domain" description="Glycosyltransferase 2-like" evidence="6">
    <location>
        <begin position="6"/>
        <end position="160"/>
    </location>
</feature>
<dbReference type="PANTHER" id="PTHR43646:SF2">
    <property type="entry name" value="GLYCOSYLTRANSFERASE 2-LIKE DOMAIN-CONTAINING PROTEIN"/>
    <property type="match status" value="1"/>
</dbReference>
<evidence type="ECO:0000313" key="8">
    <source>
        <dbReference type="Proteomes" id="UP000231198"/>
    </source>
</evidence>
<keyword evidence="5" id="KW-0472">Membrane</keyword>
<keyword evidence="2" id="KW-1003">Cell membrane</keyword>
<dbReference type="Pfam" id="PF00535">
    <property type="entry name" value="Glycos_transf_2"/>
    <property type="match status" value="1"/>
</dbReference>
<accession>A0A2H0WVK0</accession>
<dbReference type="AlphaFoldDB" id="A0A2H0WVK0"/>
<comment type="caution">
    <text evidence="7">The sequence shown here is derived from an EMBL/GenBank/DDBJ whole genome shotgun (WGS) entry which is preliminary data.</text>
</comment>
<evidence type="ECO:0000256" key="3">
    <source>
        <dbReference type="ARBA" id="ARBA00022676"/>
    </source>
</evidence>
<evidence type="ECO:0000259" key="6">
    <source>
        <dbReference type="Pfam" id="PF00535"/>
    </source>
</evidence>
<organism evidence="7 8">
    <name type="scientific">Candidatus Roizmanbacteria bacterium CG09_land_8_20_14_0_10_41_9</name>
    <dbReference type="NCBI Taxonomy" id="1974850"/>
    <lineage>
        <taxon>Bacteria</taxon>
        <taxon>Candidatus Roizmaniibacteriota</taxon>
    </lineage>
</organism>
<evidence type="ECO:0000313" key="7">
    <source>
        <dbReference type="EMBL" id="PIS15929.1"/>
    </source>
</evidence>
<dbReference type="Gene3D" id="3.90.550.10">
    <property type="entry name" value="Spore Coat Polysaccharide Biosynthesis Protein SpsA, Chain A"/>
    <property type="match status" value="1"/>
</dbReference>
<dbReference type="PANTHER" id="PTHR43646">
    <property type="entry name" value="GLYCOSYLTRANSFERASE"/>
    <property type="match status" value="1"/>
</dbReference>